<dbReference type="Gene3D" id="2.60.40.1220">
    <property type="match status" value="3"/>
</dbReference>
<dbReference type="Pfam" id="PF13585">
    <property type="entry name" value="CHU_C"/>
    <property type="match status" value="1"/>
</dbReference>
<dbReference type="Gene3D" id="2.60.120.260">
    <property type="entry name" value="Galactose-binding domain-like"/>
    <property type="match status" value="2"/>
</dbReference>
<comment type="caution">
    <text evidence="3">The sequence shown here is derived from an EMBL/GenBank/DDBJ whole genome shotgun (WGS) entry which is preliminary data.</text>
</comment>
<evidence type="ECO:0000256" key="1">
    <source>
        <dbReference type="ARBA" id="ARBA00022729"/>
    </source>
</evidence>
<dbReference type="InterPro" id="IPR026341">
    <property type="entry name" value="T9SS_type_B"/>
</dbReference>
<evidence type="ECO:0000256" key="2">
    <source>
        <dbReference type="SAM" id="SignalP"/>
    </source>
</evidence>
<feature type="chain" id="PRO_5030780995" evidence="2">
    <location>
        <begin position="29"/>
        <end position="904"/>
    </location>
</feature>
<keyword evidence="4" id="KW-1185">Reference proteome</keyword>
<protein>
    <submittedName>
        <fullName evidence="3">Gliding motility-associated C-terminal domain-containing protein</fullName>
    </submittedName>
</protein>
<sequence>MKIELRRFLGTIHLSFLVLLLAHANSNAQILTNGDFESGGSGVGFMVHDYTQINPVTGTSNPGFYARTTNPALMNSTYNAGGDHTTGTGNMLVFDGSTLANRFFWTTGNTGGAIGGFTAGTTYVFSFWIKSVSNEVTSDDATRANIGIFFVNANNINPANQNFLAPLPSEGWVNIQYSFVATANNAMVRLKTNNSQAIGNDFAIDDFSITEGGLPFEGDYASVNPTCPSGNDGSITVSLTGGTLPYSSYVLSGSANQTNNNGIFTGLGEGTYSVTVSDAAGSVYTQSGIVLEAPNDLQLSADTTICSGQSATLTATGGTNSYTWTANPPDASLTNPNAASQTLSPTVTTTYTVTSGSISDPTNLIENGDFTQGDALFTTEYTYVADPNPFGVQSAYGIVTNPNAWFTAFSSCGDHTTGTGNLMVFDGATDPTGNVIVWSNQNPVAVLPNTNYTFSYYVASVSPENPARLEVTINGVSQGLPVNAPGATCLWTQVSYNWNSGANTTANFVIYDRNFASGGNDFALDDITFNESVTCLYQKTVTVNVTPGTIPTFNAVAAICSGEALNALPTTSNNGISGTWSPALNNTTTTTYTFTPTTGQCASPTTLIITVNQPSVPTFTAVADICSGAPLNPLPTTSNNGISGIWSPALDNTATTTYTFTPTSGQCASVATLTITVNQTTASTFTAIAPICSGAPLNALPTTSNEGFTGTWSPALDNTETTTYTFTPTAGQCASTATLTITVNDSPDFTITQGCNGINYTLTAVQNNSANSSYAWFDPTGTQIGTESSVVISTAGTYELVVTQNGCSRQEPIDVVSTICAIQKGISANHDGLNDYFDLEAFNVSELKIFNRYGTNVYSKSNYQNEWYGQSDKGDELPDGTYYYVIDFADLKTKTGWIYVNRTQ</sequence>
<feature type="signal peptide" evidence="2">
    <location>
        <begin position="1"/>
        <end position="28"/>
    </location>
</feature>
<accession>A0A7Y8Y5N6</accession>
<keyword evidence="1 2" id="KW-0732">Signal</keyword>
<evidence type="ECO:0000313" key="4">
    <source>
        <dbReference type="Proteomes" id="UP000535020"/>
    </source>
</evidence>
<dbReference type="RefSeq" id="WP_176007198.1">
    <property type="nucleotide sequence ID" value="NZ_JABWMI010000020.1"/>
</dbReference>
<reference evidence="3 4" key="1">
    <citation type="submission" date="2020-07" db="EMBL/GenBank/DDBJ databases">
        <authorList>
            <person name="Sun Q."/>
        </authorList>
    </citation>
    <scope>NUCLEOTIDE SEQUENCE [LARGE SCALE GENOMIC DNA]</scope>
    <source>
        <strain evidence="3 4">MAH-1</strain>
    </source>
</reference>
<organism evidence="3 4">
    <name type="scientific">Flavobacterium agri</name>
    <dbReference type="NCBI Taxonomy" id="2743471"/>
    <lineage>
        <taxon>Bacteria</taxon>
        <taxon>Pseudomonadati</taxon>
        <taxon>Bacteroidota</taxon>
        <taxon>Flavobacteriia</taxon>
        <taxon>Flavobacteriales</taxon>
        <taxon>Flavobacteriaceae</taxon>
        <taxon>Flavobacterium</taxon>
    </lineage>
</organism>
<dbReference type="Proteomes" id="UP000535020">
    <property type="component" value="Unassembled WGS sequence"/>
</dbReference>
<dbReference type="AlphaFoldDB" id="A0A7Y8Y5N6"/>
<dbReference type="NCBIfam" id="TIGR04131">
    <property type="entry name" value="Bac_Flav_CTERM"/>
    <property type="match status" value="1"/>
</dbReference>
<gene>
    <name evidence="3" type="ORF">HZF10_15770</name>
</gene>
<dbReference type="InterPro" id="IPR014755">
    <property type="entry name" value="Cu-Rt/internalin_Ig-like"/>
</dbReference>
<evidence type="ECO:0000313" key="3">
    <source>
        <dbReference type="EMBL" id="NYA72388.1"/>
    </source>
</evidence>
<proteinExistence type="predicted"/>
<dbReference type="EMBL" id="JACBJI010000008">
    <property type="protein sequence ID" value="NYA72388.1"/>
    <property type="molecule type" value="Genomic_DNA"/>
</dbReference>
<name>A0A7Y8Y5N6_9FLAO</name>